<feature type="compositionally biased region" description="Acidic residues" evidence="1">
    <location>
        <begin position="134"/>
        <end position="149"/>
    </location>
</feature>
<keyword evidence="2" id="KW-0732">Signal</keyword>
<comment type="caution">
    <text evidence="3">The sequence shown here is derived from an EMBL/GenBank/DDBJ whole genome shotgun (WGS) entry which is preliminary data.</text>
</comment>
<feature type="compositionally biased region" description="Low complexity" evidence="1">
    <location>
        <begin position="347"/>
        <end position="365"/>
    </location>
</feature>
<feature type="compositionally biased region" description="Polar residues" evidence="1">
    <location>
        <begin position="518"/>
        <end position="535"/>
    </location>
</feature>
<dbReference type="EMBL" id="BDGG01000014">
    <property type="protein sequence ID" value="GAV06900.1"/>
    <property type="molecule type" value="Genomic_DNA"/>
</dbReference>
<feature type="compositionally biased region" description="Polar residues" evidence="1">
    <location>
        <begin position="422"/>
        <end position="435"/>
    </location>
</feature>
<name>A0A1D1VZU3_RAMVA</name>
<gene>
    <name evidence="3" type="primary">RvY_16811-1</name>
    <name evidence="3" type="synonym">RvY_16811.1</name>
    <name evidence="3" type="ORF">RvY_16811</name>
</gene>
<feature type="compositionally biased region" description="Polar residues" evidence="1">
    <location>
        <begin position="314"/>
        <end position="326"/>
    </location>
</feature>
<evidence type="ECO:0000256" key="1">
    <source>
        <dbReference type="SAM" id="MobiDB-lite"/>
    </source>
</evidence>
<feature type="compositionally biased region" description="Low complexity" evidence="1">
    <location>
        <begin position="440"/>
        <end position="460"/>
    </location>
</feature>
<feature type="compositionally biased region" description="Acidic residues" evidence="1">
    <location>
        <begin position="157"/>
        <end position="169"/>
    </location>
</feature>
<feature type="compositionally biased region" description="Low complexity" evidence="1">
    <location>
        <begin position="467"/>
        <end position="479"/>
    </location>
</feature>
<feature type="compositionally biased region" description="Low complexity" evidence="1">
    <location>
        <begin position="96"/>
        <end position="105"/>
    </location>
</feature>
<protein>
    <submittedName>
        <fullName evidence="3">Uncharacterized protein</fullName>
    </submittedName>
</protein>
<feature type="compositionally biased region" description="Polar residues" evidence="1">
    <location>
        <begin position="563"/>
        <end position="572"/>
    </location>
</feature>
<feature type="compositionally biased region" description="Low complexity" evidence="1">
    <location>
        <begin position="387"/>
        <end position="397"/>
    </location>
</feature>
<feature type="signal peptide" evidence="2">
    <location>
        <begin position="1"/>
        <end position="21"/>
    </location>
</feature>
<feature type="region of interest" description="Disordered" evidence="1">
    <location>
        <begin position="590"/>
        <end position="633"/>
    </location>
</feature>
<feature type="region of interest" description="Disordered" evidence="1">
    <location>
        <begin position="67"/>
        <end position="184"/>
    </location>
</feature>
<feature type="region of interest" description="Disordered" evidence="1">
    <location>
        <begin position="298"/>
        <end position="575"/>
    </location>
</feature>
<feature type="compositionally biased region" description="Polar residues" evidence="1">
    <location>
        <begin position="610"/>
        <end position="625"/>
    </location>
</feature>
<sequence length="664" mass="70196">MQLILQSFFLTFVTWIQSATANFPQQPFLPINSFNQPLFHHFFSDGAPLVPDSESARYAAQPAVTGANISPLPGYETGQAQAQGPPPRRESTLSPEAQEANAEAGTEGGSEGEAENQADGGMSKKAREAAQDAAEGDDDTNGQDGDNDNDSSSSESSESEAEADNEGESNEGGQGSRYYGGRPGSAIPPHLIPVMGPLPESAVAIQSAPLIMLPPKSRNLPPAPPLDRVVAHFPYDYQPPAHLTAVSSEVPPSFVPHVPVGVVSPILQPHLIPLHKGAKINPEDVNINIHQVVHNNHPARAPLEGTPTPPQESLAPQGNGNGSQPASLDASAKLTAGPPQGQPRPLPSSQQQQQPQSAQGPQQSGYGNQGPTSQRLSAPEAAPLSVPEQAGPASSAEPPGPVPNTMNERPSSYSGGAPREGASQNQRPPMSNQGGMQPARQSQRQSSRMNQPMNQNQRQPGGMNQESPSQRQPSMNPQQQPQPQPQPRMLSPEELRRNQQISSDTANRDLAEALSMGNPGQNPSNARSVPSTSGNLEGPMGGNGQSGPAGTAQESGGVDAAGSKQSPASNPQEVGIKIFFKRSVATEKEKPIVTEGRSGRKGAQYKSRFHNGTNGTTPMTSSSVQRLRKGKLHKPADIQKMQRKIATGYKMNPRNFQGFSDDFP</sequence>
<dbReference type="AlphaFoldDB" id="A0A1D1VZU3"/>
<evidence type="ECO:0000313" key="3">
    <source>
        <dbReference type="EMBL" id="GAV06900.1"/>
    </source>
</evidence>
<reference evidence="3 4" key="1">
    <citation type="journal article" date="2016" name="Nat. Commun.">
        <title>Extremotolerant tardigrade genome and improved radiotolerance of human cultured cells by tardigrade-unique protein.</title>
        <authorList>
            <person name="Hashimoto T."/>
            <person name="Horikawa D.D."/>
            <person name="Saito Y."/>
            <person name="Kuwahara H."/>
            <person name="Kozuka-Hata H."/>
            <person name="Shin-I T."/>
            <person name="Minakuchi Y."/>
            <person name="Ohishi K."/>
            <person name="Motoyama A."/>
            <person name="Aizu T."/>
            <person name="Enomoto A."/>
            <person name="Kondo K."/>
            <person name="Tanaka S."/>
            <person name="Hara Y."/>
            <person name="Koshikawa S."/>
            <person name="Sagara H."/>
            <person name="Miura T."/>
            <person name="Yokobori S."/>
            <person name="Miyagawa K."/>
            <person name="Suzuki Y."/>
            <person name="Kubo T."/>
            <person name="Oyama M."/>
            <person name="Kohara Y."/>
            <person name="Fujiyama A."/>
            <person name="Arakawa K."/>
            <person name="Katayama T."/>
            <person name="Toyoda A."/>
            <person name="Kunieda T."/>
        </authorList>
    </citation>
    <scope>NUCLEOTIDE SEQUENCE [LARGE SCALE GENOMIC DNA]</scope>
    <source>
        <strain evidence="3 4">YOKOZUNA-1</strain>
    </source>
</reference>
<organism evidence="3 4">
    <name type="scientific">Ramazzottius varieornatus</name>
    <name type="common">Water bear</name>
    <name type="synonym">Tardigrade</name>
    <dbReference type="NCBI Taxonomy" id="947166"/>
    <lineage>
        <taxon>Eukaryota</taxon>
        <taxon>Metazoa</taxon>
        <taxon>Ecdysozoa</taxon>
        <taxon>Tardigrada</taxon>
        <taxon>Eutardigrada</taxon>
        <taxon>Parachela</taxon>
        <taxon>Hypsibioidea</taxon>
        <taxon>Ramazzottiidae</taxon>
        <taxon>Ramazzottius</taxon>
    </lineage>
</organism>
<accession>A0A1D1VZU3</accession>
<proteinExistence type="predicted"/>
<dbReference type="Proteomes" id="UP000186922">
    <property type="component" value="Unassembled WGS sequence"/>
</dbReference>
<keyword evidence="4" id="KW-1185">Reference proteome</keyword>
<feature type="chain" id="PRO_5008899034" evidence="2">
    <location>
        <begin position="22"/>
        <end position="664"/>
    </location>
</feature>
<evidence type="ECO:0000256" key="2">
    <source>
        <dbReference type="SAM" id="SignalP"/>
    </source>
</evidence>
<feature type="compositionally biased region" description="Polar residues" evidence="1">
    <location>
        <begin position="404"/>
        <end position="414"/>
    </location>
</feature>
<evidence type="ECO:0000313" key="4">
    <source>
        <dbReference type="Proteomes" id="UP000186922"/>
    </source>
</evidence>